<proteinExistence type="predicted"/>
<dbReference type="OrthoDB" id="7033094at2"/>
<keyword evidence="3" id="KW-1185">Reference proteome</keyword>
<dbReference type="EMBL" id="VFWZ01000003">
    <property type="protein sequence ID" value="TPN85853.1"/>
    <property type="molecule type" value="Genomic_DNA"/>
</dbReference>
<feature type="domain" description="Gp5/Type VI secretion system Vgr protein OB-fold" evidence="1">
    <location>
        <begin position="370"/>
        <end position="444"/>
    </location>
</feature>
<accession>A0A504JE26</accession>
<dbReference type="Proteomes" id="UP000315540">
    <property type="component" value="Unassembled WGS sequence"/>
</dbReference>
<dbReference type="RefSeq" id="WP_140592827.1">
    <property type="nucleotide sequence ID" value="NZ_VFWZ01000003.1"/>
</dbReference>
<dbReference type="Gene3D" id="3.10.450.190">
    <property type="match status" value="1"/>
</dbReference>
<dbReference type="SUPFAM" id="SSF69349">
    <property type="entry name" value="Phage fibre proteins"/>
    <property type="match status" value="1"/>
</dbReference>
<dbReference type="AlphaFoldDB" id="A0A504JE26"/>
<dbReference type="Pfam" id="PF04717">
    <property type="entry name" value="Phage_base_V"/>
    <property type="match status" value="1"/>
</dbReference>
<name>A0A504JE26_9FLAO</name>
<dbReference type="InterPro" id="IPR037026">
    <property type="entry name" value="Vgr_OB-fold_dom_sf"/>
</dbReference>
<evidence type="ECO:0000313" key="3">
    <source>
        <dbReference type="Proteomes" id="UP000315540"/>
    </source>
</evidence>
<gene>
    <name evidence="2" type="ORF">FHK87_11245</name>
</gene>
<evidence type="ECO:0000259" key="1">
    <source>
        <dbReference type="Pfam" id="PF04717"/>
    </source>
</evidence>
<dbReference type="Gene3D" id="2.40.50.230">
    <property type="entry name" value="Gp5 N-terminal domain"/>
    <property type="match status" value="1"/>
</dbReference>
<comment type="caution">
    <text evidence="2">The sequence shown here is derived from an EMBL/GenBank/DDBJ whole genome shotgun (WGS) entry which is preliminary data.</text>
</comment>
<reference evidence="2 3" key="1">
    <citation type="submission" date="2019-06" db="EMBL/GenBank/DDBJ databases">
        <authorList>
            <person name="Meng X."/>
        </authorList>
    </citation>
    <scope>NUCLEOTIDE SEQUENCE [LARGE SCALE GENOMIC DNA]</scope>
    <source>
        <strain evidence="2 3">M625</strain>
    </source>
</reference>
<sequence length="612" mass="66663">MALQTEIQVSIGGEVIPFINSFSLKEDIGEHSSFKIAVRGDILETELNGTSLLENSKNFLGQDCIIQVDDHGRDLGYTSLQFKGIVTHINSEKGKDGAGVGDIINIHGMSSSIIIDDGPHMSSALDTPLSEAIQNVLGIYDQSKLNINITPENDDTLMYSVQNQESGFQYMQRLAATRGEYLLYARDTLYFGKPDLGDDVVLNYGYDLTDFSLGLQPESGKFKYYTHKYLSDEAVEASTASVSSQGQGHTVFASSVSENMFQNETQIPFYAYEDEQLQQRLDTAITLQKKIIEQKQVSITGKSSNTSVSLGKVIDIQNESGTFGRYRITKVDHTCDENGNYVNSFTAIPMDIDVYPLTDISTLSKSEIQIARVIDTNDPEGMSRIKVQYNWQIPMGGETPWLRMSTPYAGAEKGLHFIPETGEEVIIGYEGGNAERPFVMGALYNGSNKADAWQTETNDIKAIRSRSGHTVELNDTDGEETIKIYDNEGSIITFNTQEKSLVINATETIDIAAKNINIQAEENINIGAQQNVDIAAEADLSALAEGNVAIQSTGDTGVKSNGAIALEAMSDATVKGQKAIVEGLTTAEVNGTQTKVTGTAMTEVSAPIVKLN</sequence>
<evidence type="ECO:0000313" key="2">
    <source>
        <dbReference type="EMBL" id="TPN85853.1"/>
    </source>
</evidence>
<dbReference type="SUPFAM" id="SSF69255">
    <property type="entry name" value="gp5 N-terminal domain-like"/>
    <property type="match status" value="1"/>
</dbReference>
<dbReference type="InterPro" id="IPR006531">
    <property type="entry name" value="Gp5/Vgr_OB"/>
</dbReference>
<dbReference type="SUPFAM" id="SSF69279">
    <property type="entry name" value="Phage tail proteins"/>
    <property type="match status" value="1"/>
</dbReference>
<protein>
    <recommendedName>
        <fullName evidence="1">Gp5/Type VI secretion system Vgr protein OB-fold domain-containing protein</fullName>
    </recommendedName>
</protein>
<organism evidence="2 3">
    <name type="scientific">Aquimarina algicola</name>
    <dbReference type="NCBI Taxonomy" id="2589995"/>
    <lineage>
        <taxon>Bacteria</taxon>
        <taxon>Pseudomonadati</taxon>
        <taxon>Bacteroidota</taxon>
        <taxon>Flavobacteriia</taxon>
        <taxon>Flavobacteriales</taxon>
        <taxon>Flavobacteriaceae</taxon>
        <taxon>Aquimarina</taxon>
    </lineage>
</organism>